<evidence type="ECO:0000313" key="2">
    <source>
        <dbReference type="Proteomes" id="UP000006163"/>
    </source>
</evidence>
<evidence type="ECO:0000313" key="1">
    <source>
        <dbReference type="EMBL" id="ACN52843.1"/>
    </source>
</evidence>
<dbReference type="Proteomes" id="UP000006163">
    <property type="component" value="Plasmid VS116_lp25"/>
</dbReference>
<dbReference type="HOGENOM" id="CLU_3150145_0_0_12"/>
<geneLocation type="plasmid" evidence="1 2">
    <name>VS116_lp25</name>
</geneLocation>
<reference evidence="1 2" key="1">
    <citation type="journal article" date="2012" name="J. Bacteriol.">
        <title>Whole-Genome Sequences of Borrelia bissettii, Borrelia valaisiana, and Borrelia spielmanii.</title>
        <authorList>
            <person name="Schutzer S.E."/>
            <person name="Fraser-Liggett C.M."/>
            <person name="Qiu W.G."/>
            <person name="Kraiczy P."/>
            <person name="Mongodin E.F."/>
            <person name="Dunn J.J."/>
            <person name="Luft B.J."/>
            <person name="Casjens S.R."/>
        </authorList>
    </citation>
    <scope>NUCLEOTIDE SEQUENCE [LARGE SCALE GENOMIC DNA]</scope>
    <source>
        <strain evidence="1 2">VS116</strain>
        <plasmid evidence="1">VS116_lp25</plasmid>
    </source>
</reference>
<proteinExistence type="predicted"/>
<dbReference type="EMBL" id="CP001437">
    <property type="protein sequence ID" value="ACN52843.1"/>
    <property type="molecule type" value="Genomic_DNA"/>
</dbReference>
<gene>
    <name evidence="1" type="ORF">BVAVS116_E0010</name>
</gene>
<keyword evidence="1" id="KW-0614">Plasmid</keyword>
<organism evidence="1 2">
    <name type="scientific">Borreliella valaisiana VS116</name>
    <dbReference type="NCBI Taxonomy" id="445987"/>
    <lineage>
        <taxon>Bacteria</taxon>
        <taxon>Pseudomonadati</taxon>
        <taxon>Spirochaetota</taxon>
        <taxon>Spirochaetia</taxon>
        <taxon>Spirochaetales</taxon>
        <taxon>Borreliaceae</taxon>
        <taxon>Borreliella</taxon>
    </lineage>
</organism>
<name>C0R8P1_BORVA</name>
<keyword evidence="2" id="KW-1185">Reference proteome</keyword>
<accession>C0R8P1</accession>
<sequence>MDLNIKIIDFHFLFKNNTQYIFFIKKIFNEFKYNKDPINLLLKFLFNI</sequence>
<protein>
    <submittedName>
        <fullName evidence="1">Uncharacterized protein</fullName>
    </submittedName>
</protein>
<dbReference type="AlphaFoldDB" id="C0R8P1"/>